<dbReference type="Proteomes" id="UP000014760">
    <property type="component" value="Unassembled WGS sequence"/>
</dbReference>
<dbReference type="AlphaFoldDB" id="R7UT71"/>
<feature type="domain" description="UDENN FNIP1/2-type" evidence="1">
    <location>
        <begin position="1"/>
        <end position="103"/>
    </location>
</feature>
<dbReference type="GO" id="GO:0042030">
    <property type="term" value="F:ATPase inhibitor activity"/>
    <property type="evidence" value="ECO:0007669"/>
    <property type="project" value="TreeGrafter"/>
</dbReference>
<proteinExistence type="predicted"/>
<dbReference type="OrthoDB" id="10051712at2759"/>
<dbReference type="PANTHER" id="PTHR21634:SF9">
    <property type="entry name" value="RE13835P"/>
    <property type="match status" value="1"/>
</dbReference>
<dbReference type="Pfam" id="PF14638">
    <property type="entry name" value="FNIP_C"/>
    <property type="match status" value="1"/>
</dbReference>
<dbReference type="InterPro" id="IPR028086">
    <property type="entry name" value="FNIP_C_dom"/>
</dbReference>
<feature type="non-terminal residue" evidence="2">
    <location>
        <position position="1"/>
    </location>
</feature>
<dbReference type="GO" id="GO:0051087">
    <property type="term" value="F:protein-folding chaperone binding"/>
    <property type="evidence" value="ECO:0007669"/>
    <property type="project" value="TreeGrafter"/>
</dbReference>
<dbReference type="PANTHER" id="PTHR21634">
    <property type="entry name" value="RE13835P"/>
    <property type="match status" value="1"/>
</dbReference>
<dbReference type="GO" id="GO:0005737">
    <property type="term" value="C:cytoplasm"/>
    <property type="evidence" value="ECO:0007669"/>
    <property type="project" value="UniProtKB-ARBA"/>
</dbReference>
<protein>
    <recommendedName>
        <fullName evidence="1">UDENN FNIP1/2-type domain-containing protein</fullName>
    </recommendedName>
</protein>
<reference evidence="2 4" key="2">
    <citation type="journal article" date="2013" name="Nature">
        <title>Insights into bilaterian evolution from three spiralian genomes.</title>
        <authorList>
            <person name="Simakov O."/>
            <person name="Marletaz F."/>
            <person name="Cho S.J."/>
            <person name="Edsinger-Gonzales E."/>
            <person name="Havlak P."/>
            <person name="Hellsten U."/>
            <person name="Kuo D.H."/>
            <person name="Larsson T."/>
            <person name="Lv J."/>
            <person name="Arendt D."/>
            <person name="Savage R."/>
            <person name="Osoegawa K."/>
            <person name="de Jong P."/>
            <person name="Grimwood J."/>
            <person name="Chapman J.A."/>
            <person name="Shapiro H."/>
            <person name="Aerts A."/>
            <person name="Otillar R.P."/>
            <person name="Terry A.Y."/>
            <person name="Boore J.L."/>
            <person name="Grigoriev I.V."/>
            <person name="Lindberg D.R."/>
            <person name="Seaver E.C."/>
            <person name="Weisblat D.A."/>
            <person name="Putnam N.H."/>
            <person name="Rokhsar D.S."/>
        </authorList>
    </citation>
    <scope>NUCLEOTIDE SEQUENCE</scope>
    <source>
        <strain evidence="2 4">I ESC-2004</strain>
    </source>
</reference>
<dbReference type="EMBL" id="AMQN01007169">
    <property type="status" value="NOT_ANNOTATED_CDS"/>
    <property type="molecule type" value="Genomic_DNA"/>
</dbReference>
<gene>
    <name evidence="2" type="ORF">CAPTEDRAFT_96149</name>
</gene>
<dbReference type="EnsemblMetazoa" id="CapteT96149">
    <property type="protein sequence ID" value="CapteP96149"/>
    <property type="gene ID" value="CapteG96149"/>
</dbReference>
<evidence type="ECO:0000313" key="2">
    <source>
        <dbReference type="EMBL" id="ELU07102.1"/>
    </source>
</evidence>
<dbReference type="HOGENOM" id="CLU_2151982_0_0_1"/>
<name>R7UT71_CAPTE</name>
<reference evidence="4" key="1">
    <citation type="submission" date="2012-12" db="EMBL/GenBank/DDBJ databases">
        <authorList>
            <person name="Hellsten U."/>
            <person name="Grimwood J."/>
            <person name="Chapman J.A."/>
            <person name="Shapiro H."/>
            <person name="Aerts A."/>
            <person name="Otillar R.P."/>
            <person name="Terry A.Y."/>
            <person name="Boore J.L."/>
            <person name="Simakov O."/>
            <person name="Marletaz F."/>
            <person name="Cho S.-J."/>
            <person name="Edsinger-Gonzales E."/>
            <person name="Havlak P."/>
            <person name="Kuo D.-H."/>
            <person name="Larsson T."/>
            <person name="Lv J."/>
            <person name="Arendt D."/>
            <person name="Savage R."/>
            <person name="Osoegawa K."/>
            <person name="de Jong P."/>
            <person name="Lindberg D.R."/>
            <person name="Seaver E.C."/>
            <person name="Weisblat D.A."/>
            <person name="Putnam N.H."/>
            <person name="Grigoriev I.V."/>
            <person name="Rokhsar D.S."/>
        </authorList>
    </citation>
    <scope>NUCLEOTIDE SEQUENCE</scope>
    <source>
        <strain evidence="4">I ESC-2004</strain>
    </source>
</reference>
<evidence type="ECO:0000313" key="4">
    <source>
        <dbReference type="Proteomes" id="UP000014760"/>
    </source>
</evidence>
<accession>R7UT71</accession>
<keyword evidence="4" id="KW-1185">Reference proteome</keyword>
<dbReference type="OMA" id="SAEFCIM"/>
<dbReference type="PROSITE" id="PS51836">
    <property type="entry name" value="DENN_FNIP12"/>
    <property type="match status" value="1"/>
</dbReference>
<organism evidence="2">
    <name type="scientific">Capitella teleta</name>
    <name type="common">Polychaete worm</name>
    <dbReference type="NCBI Taxonomy" id="283909"/>
    <lineage>
        <taxon>Eukaryota</taxon>
        <taxon>Metazoa</taxon>
        <taxon>Spiralia</taxon>
        <taxon>Lophotrochozoa</taxon>
        <taxon>Annelida</taxon>
        <taxon>Polychaeta</taxon>
        <taxon>Sedentaria</taxon>
        <taxon>Scolecida</taxon>
        <taxon>Capitellidae</taxon>
        <taxon>Capitella</taxon>
    </lineage>
</organism>
<sequence length="112" mass="12672">DKWTVKQVSCQYSSSDRITHQELSASNMVGSIVESIHDLWRLKMSPEFCLMHLEDRLQEIYFKSRSLAEYIRAHKRIDQSELSTTLGVDTSDIPLLLAVAGTHSPNLALGLL</sequence>
<dbReference type="EMBL" id="KB300141">
    <property type="protein sequence ID" value="ELU07102.1"/>
    <property type="molecule type" value="Genomic_DNA"/>
</dbReference>
<dbReference type="STRING" id="283909.R7UT71"/>
<evidence type="ECO:0000313" key="3">
    <source>
        <dbReference type="EnsemblMetazoa" id="CapteP96149"/>
    </source>
</evidence>
<reference evidence="3" key="3">
    <citation type="submission" date="2015-06" db="UniProtKB">
        <authorList>
            <consortium name="EnsemblMetazoa"/>
        </authorList>
    </citation>
    <scope>IDENTIFICATION</scope>
</reference>
<evidence type="ECO:0000259" key="1">
    <source>
        <dbReference type="PROSITE" id="PS51836"/>
    </source>
</evidence>
<dbReference type="InterPro" id="IPR037545">
    <property type="entry name" value="DENN_FNIP1/2"/>
</dbReference>